<dbReference type="InterPro" id="IPR022291">
    <property type="entry name" value="Bacteriocin_synth_cyclodeHase"/>
</dbReference>
<dbReference type="Proteomes" id="UP000283946">
    <property type="component" value="Chromosome"/>
</dbReference>
<dbReference type="PANTHER" id="PTHR37809">
    <property type="entry name" value="RIBOSOMAL PROTEIN S12 METHYLTHIOTRANSFERASE ACCESSORY FACTOR YCAO"/>
    <property type="match status" value="1"/>
</dbReference>
<gene>
    <name evidence="2" type="ORF">C7V51_03980</name>
</gene>
<dbReference type="Gene3D" id="3.30.1330.230">
    <property type="match status" value="2"/>
</dbReference>
<proteinExistence type="predicted"/>
<dbReference type="NCBIfam" id="TIGR00702">
    <property type="entry name" value="YcaO-type kinase domain"/>
    <property type="match status" value="1"/>
</dbReference>
<organism evidence="2 3">
    <name type="scientific">Rathayibacter iranicus</name>
    <dbReference type="NCBI Taxonomy" id="59737"/>
    <lineage>
        <taxon>Bacteria</taxon>
        <taxon>Bacillati</taxon>
        <taxon>Actinomycetota</taxon>
        <taxon>Actinomycetes</taxon>
        <taxon>Micrococcales</taxon>
        <taxon>Microbacteriaceae</taxon>
        <taxon>Rathayibacter</taxon>
    </lineage>
</organism>
<dbReference type="Gene3D" id="3.30.40.250">
    <property type="match status" value="1"/>
</dbReference>
<reference evidence="2 3" key="1">
    <citation type="submission" date="2018-03" db="EMBL/GenBank/DDBJ databases">
        <title>Bacteriophage NCPPB3778 and a type I-E CRISPR drive the evolution of the US Biological Select Agent, Rathayibacter toxicus.</title>
        <authorList>
            <person name="Davis E.W.II."/>
            <person name="Tabima J.F."/>
            <person name="Weisberg A.J."/>
            <person name="Dantas Lopes L."/>
            <person name="Wiseman M.S."/>
            <person name="Wiseman M.S."/>
            <person name="Pupko T."/>
            <person name="Belcher M.S."/>
            <person name="Sechler A.J."/>
            <person name="Tancos M.A."/>
            <person name="Schroeder B.K."/>
            <person name="Murray T.D."/>
            <person name="Luster D.G."/>
            <person name="Schneider W.L."/>
            <person name="Rogers E."/>
            <person name="Andreote F.D."/>
            <person name="Grunwald N.J."/>
            <person name="Putnam M.L."/>
            <person name="Chang J.H."/>
        </authorList>
    </citation>
    <scope>NUCLEOTIDE SEQUENCE [LARGE SCALE GENOMIC DNA]</scope>
    <source>
        <strain evidence="2 3">NCCPB 2253</strain>
    </source>
</reference>
<dbReference type="RefSeq" id="WP_104264212.1">
    <property type="nucleotide sequence ID" value="NZ_CP028130.1"/>
</dbReference>
<dbReference type="PANTHER" id="PTHR37809:SF1">
    <property type="entry name" value="RIBOSOMAL PROTEIN S12 METHYLTHIOTRANSFERASE ACCESSORY FACTOR YCAO"/>
    <property type="match status" value="1"/>
</dbReference>
<dbReference type="Gene3D" id="3.30.160.660">
    <property type="match status" value="1"/>
</dbReference>
<dbReference type="Gene3D" id="3.40.50.720">
    <property type="entry name" value="NAD(P)-binding Rossmann-like Domain"/>
    <property type="match status" value="1"/>
</dbReference>
<dbReference type="PROSITE" id="PS51664">
    <property type="entry name" value="YCAO"/>
    <property type="match status" value="1"/>
</dbReference>
<dbReference type="InterPro" id="IPR003776">
    <property type="entry name" value="YcaO-like_dom"/>
</dbReference>
<dbReference type="EMBL" id="CP028130">
    <property type="protein sequence ID" value="AZZ55136.1"/>
    <property type="molecule type" value="Genomic_DNA"/>
</dbReference>
<dbReference type="KEGG" id="ria:C7V51_03980"/>
<feature type="domain" description="YcaO" evidence="1">
    <location>
        <begin position="393"/>
        <end position="773"/>
    </location>
</feature>
<dbReference type="InterPro" id="IPR027624">
    <property type="entry name" value="TOMM_cyclo_SagD"/>
</dbReference>
<dbReference type="NCBIfam" id="TIGR03882">
    <property type="entry name" value="cyclo_dehyd_2"/>
    <property type="match status" value="1"/>
</dbReference>
<sequence>MTDPVLRFRRDESITSVPGDGVFITSERGASTRLHGTAVSAALPLLDGTLSRAQVVDRLGTVLGARAASRAVEALLNSGHVIEADPAIDTARAGYFEQLGFDADDAVRRLDAATLDVLALGRATELDIDAALRGAGLHYKRHRELREVPESASFLLVITDDYQRAELRSINREALRRDLPWMPVRPYGESAWFGPMVTPGETACFECLHVRLHSKNLSQSYCRQRGVLRGDPVPTALGLVSGTAAALALAAHAVAVRLARPTEVSQEDARRAGDVTTLDLGTLRSVRHRLDPRPQCAVCGDSALQTDRMAAPVRLESRPAVTTGDGGHRAMSPEDFIARYRHVVSPITGPVSHLTEMPRHGEDLFVYTAGQNFAIPLRGLADLRAGLRSLSCGKGKSRAQAEASALGEAIERYSGLFHGDEPRVLARWSELGPDRALHPDALHNFSEAQFRERDDWNARPSHFHWVGDQLDPDAQIEWTPVYSLTRERHILAPTSALFYAYQPKTSAHQPAASPFNASSNSNGCAAGSSLEDAVLQGFMELVERDATAIWWYNRLRKRRIDLDSFDDPYISVWQEQYSRLGREAWVLDITTDLGIPTVVAVSRRTDKPAQDILFALGSHFDLGIAVGRALSEMNQFLSPVADMPSDGSGHYRFDDVAQVQFWKTATIDDNPFLAPDDSLEPVRSGDYEDRSTGDLAADVRTAQRIVEAAGMEMLVLDQTRVDIGLPVVRVIVPGLRHFWPRYAPGRLYDVPVRMGWLDSPTPEDELNPIGIFI</sequence>
<dbReference type="NCBIfam" id="TIGR03604">
    <property type="entry name" value="TOMM_cyclo_SagD"/>
    <property type="match status" value="1"/>
</dbReference>
<name>A0AAD1AFC0_9MICO</name>
<evidence type="ECO:0000313" key="3">
    <source>
        <dbReference type="Proteomes" id="UP000283946"/>
    </source>
</evidence>
<evidence type="ECO:0000313" key="2">
    <source>
        <dbReference type="EMBL" id="AZZ55136.1"/>
    </source>
</evidence>
<protein>
    <submittedName>
        <fullName evidence="2">Goadsporin biosynthetic protein</fullName>
    </submittedName>
</protein>
<accession>A0AAD1AFC0</accession>
<evidence type="ECO:0000259" key="1">
    <source>
        <dbReference type="PROSITE" id="PS51664"/>
    </source>
</evidence>
<dbReference type="AlphaFoldDB" id="A0AAD1AFC0"/>
<dbReference type="Gene3D" id="3.90.930.60">
    <property type="match status" value="1"/>
</dbReference>
<dbReference type="Pfam" id="PF02624">
    <property type="entry name" value="YcaO"/>
    <property type="match status" value="1"/>
</dbReference>